<evidence type="ECO:0000259" key="2">
    <source>
        <dbReference type="PROSITE" id="PS50106"/>
    </source>
</evidence>
<dbReference type="SUPFAM" id="SSF50156">
    <property type="entry name" value="PDZ domain-like"/>
    <property type="match status" value="1"/>
</dbReference>
<feature type="compositionally biased region" description="Basic and acidic residues" evidence="1">
    <location>
        <begin position="285"/>
        <end position="297"/>
    </location>
</feature>
<dbReference type="Proteomes" id="UP000198406">
    <property type="component" value="Unassembled WGS sequence"/>
</dbReference>
<dbReference type="AlphaFoldDB" id="A0A1Z5JQE1"/>
<organism evidence="3 4">
    <name type="scientific">Fistulifera solaris</name>
    <name type="common">Oleaginous diatom</name>
    <dbReference type="NCBI Taxonomy" id="1519565"/>
    <lineage>
        <taxon>Eukaryota</taxon>
        <taxon>Sar</taxon>
        <taxon>Stramenopiles</taxon>
        <taxon>Ochrophyta</taxon>
        <taxon>Bacillariophyta</taxon>
        <taxon>Bacillariophyceae</taxon>
        <taxon>Bacillariophycidae</taxon>
        <taxon>Naviculales</taxon>
        <taxon>Naviculaceae</taxon>
        <taxon>Fistulifera</taxon>
    </lineage>
</organism>
<accession>A0A1Z5JQE1</accession>
<proteinExistence type="predicted"/>
<feature type="compositionally biased region" description="Low complexity" evidence="1">
    <location>
        <begin position="269"/>
        <end position="280"/>
    </location>
</feature>
<evidence type="ECO:0000313" key="3">
    <source>
        <dbReference type="EMBL" id="GAX16245.1"/>
    </source>
</evidence>
<keyword evidence="4" id="KW-1185">Reference proteome</keyword>
<evidence type="ECO:0000256" key="1">
    <source>
        <dbReference type="SAM" id="MobiDB-lite"/>
    </source>
</evidence>
<name>A0A1Z5JQE1_FISSO</name>
<feature type="region of interest" description="Disordered" evidence="1">
    <location>
        <begin position="255"/>
        <end position="297"/>
    </location>
</feature>
<dbReference type="InterPro" id="IPR036034">
    <property type="entry name" value="PDZ_sf"/>
</dbReference>
<protein>
    <recommendedName>
        <fullName evidence="2">PDZ domain-containing protein</fullName>
    </recommendedName>
</protein>
<dbReference type="InParanoid" id="A0A1Z5JQE1"/>
<dbReference type="EMBL" id="BDSP01000102">
    <property type="protein sequence ID" value="GAX16245.1"/>
    <property type="molecule type" value="Genomic_DNA"/>
</dbReference>
<feature type="domain" description="PDZ" evidence="2">
    <location>
        <begin position="62"/>
        <end position="161"/>
    </location>
</feature>
<reference evidence="3 4" key="1">
    <citation type="journal article" date="2015" name="Plant Cell">
        <title>Oil accumulation by the oleaginous diatom Fistulifera solaris as revealed by the genome and transcriptome.</title>
        <authorList>
            <person name="Tanaka T."/>
            <person name="Maeda Y."/>
            <person name="Veluchamy A."/>
            <person name="Tanaka M."/>
            <person name="Abida H."/>
            <person name="Marechal E."/>
            <person name="Bowler C."/>
            <person name="Muto M."/>
            <person name="Sunaga Y."/>
            <person name="Tanaka M."/>
            <person name="Yoshino T."/>
            <person name="Taniguchi T."/>
            <person name="Fukuda Y."/>
            <person name="Nemoto M."/>
            <person name="Matsumoto M."/>
            <person name="Wong P.S."/>
            <person name="Aburatani S."/>
            <person name="Fujibuchi W."/>
        </authorList>
    </citation>
    <scope>NUCLEOTIDE SEQUENCE [LARGE SCALE GENOMIC DNA]</scope>
    <source>
        <strain evidence="3 4">JPCC DA0580</strain>
    </source>
</reference>
<dbReference type="PROSITE" id="PS50106">
    <property type="entry name" value="PDZ"/>
    <property type="match status" value="1"/>
</dbReference>
<dbReference type="OrthoDB" id="44841at2759"/>
<dbReference type="InterPro" id="IPR001478">
    <property type="entry name" value="PDZ"/>
</dbReference>
<dbReference type="Gene3D" id="2.30.42.10">
    <property type="match status" value="1"/>
</dbReference>
<comment type="caution">
    <text evidence="3">The sequence shown here is derived from an EMBL/GenBank/DDBJ whole genome shotgun (WGS) entry which is preliminary data.</text>
</comment>
<dbReference type="SMART" id="SM00228">
    <property type="entry name" value="PDZ"/>
    <property type="match status" value="1"/>
</dbReference>
<gene>
    <name evidence="3" type="ORF">FisN_3Hh273</name>
</gene>
<sequence length="297" mass="31884">MGLVNFSVLGLISWLISQFGLSVSAFSLRSIYSSHRPLWSTRTTDVEEPHFTAERLFKSADFLEVVLSEHKPLGCTVEESLASAVIEVGDNTQMKLDYVFLSAVKPGGNAEMAGLLVGDVVVGVTGIFGELENVAGLGIDKVRGLVAARSEDQPLTIRVARGTSVLNDHERALVDLCSDPTLDGKETEECIVSFLKQGYETDDSTSEGGIGEVKDFVNGANVGSLNGSNQLEAEDLVGNLLSMWAEDMDLPVSKAADSTLPTKEEVAAKPKPWSSRSSPSGTFIRDPRTGEMRNIDS</sequence>
<evidence type="ECO:0000313" key="4">
    <source>
        <dbReference type="Proteomes" id="UP000198406"/>
    </source>
</evidence>